<organism evidence="5 6">
    <name type="scientific">Dimorphilus gyrociliatus</name>
    <dbReference type="NCBI Taxonomy" id="2664684"/>
    <lineage>
        <taxon>Eukaryota</taxon>
        <taxon>Metazoa</taxon>
        <taxon>Spiralia</taxon>
        <taxon>Lophotrochozoa</taxon>
        <taxon>Annelida</taxon>
        <taxon>Polychaeta</taxon>
        <taxon>Polychaeta incertae sedis</taxon>
        <taxon>Dinophilidae</taxon>
        <taxon>Dimorphilus</taxon>
    </lineage>
</organism>
<accession>A0A7I8W8L6</accession>
<feature type="domain" description="RRM" evidence="4">
    <location>
        <begin position="95"/>
        <end position="174"/>
    </location>
</feature>
<reference evidence="5 6" key="1">
    <citation type="submission" date="2020-08" db="EMBL/GenBank/DDBJ databases">
        <authorList>
            <person name="Hejnol A."/>
        </authorList>
    </citation>
    <scope>NUCLEOTIDE SEQUENCE [LARGE SCALE GENOMIC DNA]</scope>
</reference>
<evidence type="ECO:0000259" key="4">
    <source>
        <dbReference type="PROSITE" id="PS50102"/>
    </source>
</evidence>
<dbReference type="InterPro" id="IPR050502">
    <property type="entry name" value="Euk_RNA-bind_prot"/>
</dbReference>
<dbReference type="GO" id="GO:0005634">
    <property type="term" value="C:nucleus"/>
    <property type="evidence" value="ECO:0007669"/>
    <property type="project" value="TreeGrafter"/>
</dbReference>
<dbReference type="OrthoDB" id="266020at2759"/>
<feature type="domain" description="RRM" evidence="4">
    <location>
        <begin position="224"/>
        <end position="302"/>
    </location>
</feature>
<dbReference type="Gene3D" id="3.30.70.330">
    <property type="match status" value="3"/>
</dbReference>
<dbReference type="AlphaFoldDB" id="A0A7I8W8L6"/>
<dbReference type="FunFam" id="3.30.70.330:FF:000383">
    <property type="entry name" value="Sex lethal, isoform D"/>
    <property type="match status" value="1"/>
</dbReference>
<dbReference type="PANTHER" id="PTHR48025:SF1">
    <property type="entry name" value="RRM DOMAIN-CONTAINING PROTEIN"/>
    <property type="match status" value="1"/>
</dbReference>
<dbReference type="InterPro" id="IPR012677">
    <property type="entry name" value="Nucleotide-bd_a/b_plait_sf"/>
</dbReference>
<evidence type="ECO:0000313" key="5">
    <source>
        <dbReference type="EMBL" id="CAD5124257.1"/>
    </source>
</evidence>
<protein>
    <submittedName>
        <fullName evidence="5">DgyrCDS12554</fullName>
    </submittedName>
</protein>
<keyword evidence="1" id="KW-0677">Repeat</keyword>
<evidence type="ECO:0000256" key="3">
    <source>
        <dbReference type="PROSITE-ProRule" id="PRU00176"/>
    </source>
</evidence>
<keyword evidence="6" id="KW-1185">Reference proteome</keyword>
<dbReference type="GO" id="GO:0003729">
    <property type="term" value="F:mRNA binding"/>
    <property type="evidence" value="ECO:0007669"/>
    <property type="project" value="TreeGrafter"/>
</dbReference>
<keyword evidence="2 3" id="KW-0694">RNA-binding</keyword>
<dbReference type="SMART" id="SM00360">
    <property type="entry name" value="RRM"/>
    <property type="match status" value="3"/>
</dbReference>
<dbReference type="PRINTS" id="PR00961">
    <property type="entry name" value="HUDSXLRNA"/>
</dbReference>
<evidence type="ECO:0000256" key="1">
    <source>
        <dbReference type="ARBA" id="ARBA00022737"/>
    </source>
</evidence>
<comment type="caution">
    <text evidence="5">The sequence shown here is derived from an EMBL/GenBank/DDBJ whole genome shotgun (WGS) entry which is preliminary data.</text>
</comment>
<dbReference type="PANTHER" id="PTHR48025">
    <property type="entry name" value="OS02G0815200 PROTEIN"/>
    <property type="match status" value="1"/>
</dbReference>
<dbReference type="Proteomes" id="UP000549394">
    <property type="component" value="Unassembled WGS sequence"/>
</dbReference>
<evidence type="ECO:0000313" key="6">
    <source>
        <dbReference type="Proteomes" id="UP000549394"/>
    </source>
</evidence>
<evidence type="ECO:0000256" key="2">
    <source>
        <dbReference type="ARBA" id="ARBA00022884"/>
    </source>
</evidence>
<proteinExistence type="predicted"/>
<sequence length="304" mass="34095">METGEHASPQVNLIVNYLPQTLADSELAEIFSTVGPLRNCKIVRDRKTNLSFGFGFVEYGNPQHASQAINRLNGLALKNKRIKVAYSRPSGEKSGNLYVKGFPKQWGEDNLISLFQQFGSIVQCRILREKSGSSKATAFVLYDKYSSAQQAIESLNNLQLDASCESLCVKLAQDINEKREKNEMLNNYNRPTPSPLMRQLKANYRYNPFPAKTQPAPVPQPPPPCLFVYNIGPYYNETALIQLFSNYGNVLNSNVIREAGTGKSKGYGFVTMSDYQQAVQAIQALNGYTIYDKPLQVSFKTDKY</sequence>
<dbReference type="InterPro" id="IPR000504">
    <property type="entry name" value="RRM_dom"/>
</dbReference>
<dbReference type="GO" id="GO:0010629">
    <property type="term" value="P:negative regulation of gene expression"/>
    <property type="evidence" value="ECO:0007669"/>
    <property type="project" value="UniProtKB-ARBA"/>
</dbReference>
<dbReference type="GO" id="GO:1990904">
    <property type="term" value="C:ribonucleoprotein complex"/>
    <property type="evidence" value="ECO:0007669"/>
    <property type="project" value="InterPro"/>
</dbReference>
<dbReference type="GO" id="GO:0009967">
    <property type="term" value="P:positive regulation of signal transduction"/>
    <property type="evidence" value="ECO:0007669"/>
    <property type="project" value="UniProtKB-ARBA"/>
</dbReference>
<dbReference type="EMBL" id="CAJFCJ010000020">
    <property type="protein sequence ID" value="CAD5124257.1"/>
    <property type="molecule type" value="Genomic_DNA"/>
</dbReference>
<dbReference type="InterPro" id="IPR002343">
    <property type="entry name" value="Hud_Sxl_RNA"/>
</dbReference>
<dbReference type="InterPro" id="IPR035979">
    <property type="entry name" value="RBD_domain_sf"/>
</dbReference>
<dbReference type="Pfam" id="PF00076">
    <property type="entry name" value="RRM_1"/>
    <property type="match status" value="3"/>
</dbReference>
<dbReference type="GO" id="GO:0005737">
    <property type="term" value="C:cytoplasm"/>
    <property type="evidence" value="ECO:0007669"/>
    <property type="project" value="UniProtKB-ARBA"/>
</dbReference>
<dbReference type="SUPFAM" id="SSF54928">
    <property type="entry name" value="RNA-binding domain, RBD"/>
    <property type="match status" value="2"/>
</dbReference>
<name>A0A7I8W8L6_9ANNE</name>
<gene>
    <name evidence="5" type="ORF">DGYR_LOCUS11829</name>
</gene>
<feature type="domain" description="RRM" evidence="4">
    <location>
        <begin position="11"/>
        <end position="89"/>
    </location>
</feature>
<dbReference type="PROSITE" id="PS50102">
    <property type="entry name" value="RRM"/>
    <property type="match status" value="3"/>
</dbReference>